<dbReference type="SUPFAM" id="SSF51556">
    <property type="entry name" value="Metallo-dependent hydrolases"/>
    <property type="match status" value="1"/>
</dbReference>
<reference evidence="2" key="1">
    <citation type="submission" date="2023-06" db="EMBL/GenBank/DDBJ databases">
        <title>Conoideocrella luteorostrata (Hypocreales: Clavicipitaceae), a potential biocontrol fungus for elongate hemlock scale in United States Christmas tree production areas.</title>
        <authorList>
            <person name="Barrett H."/>
            <person name="Lovett B."/>
            <person name="Macias A.M."/>
            <person name="Stajich J.E."/>
            <person name="Kasson M.T."/>
        </authorList>
    </citation>
    <scope>NUCLEOTIDE SEQUENCE</scope>
    <source>
        <strain evidence="2">ARSEF 14590</strain>
    </source>
</reference>
<organism evidence="2 3">
    <name type="scientific">Conoideocrella luteorostrata</name>
    <dbReference type="NCBI Taxonomy" id="1105319"/>
    <lineage>
        <taxon>Eukaryota</taxon>
        <taxon>Fungi</taxon>
        <taxon>Dikarya</taxon>
        <taxon>Ascomycota</taxon>
        <taxon>Pezizomycotina</taxon>
        <taxon>Sordariomycetes</taxon>
        <taxon>Hypocreomycetidae</taxon>
        <taxon>Hypocreales</taxon>
        <taxon>Clavicipitaceae</taxon>
        <taxon>Conoideocrella</taxon>
    </lineage>
</organism>
<feature type="compositionally biased region" description="Basic residues" evidence="1">
    <location>
        <begin position="246"/>
        <end position="258"/>
    </location>
</feature>
<dbReference type="PANTHER" id="PTHR47345:SF1">
    <property type="entry name" value="CUT9-INTERACTING PROTEIN SCN1"/>
    <property type="match status" value="1"/>
</dbReference>
<dbReference type="InterPro" id="IPR001130">
    <property type="entry name" value="TatD-like"/>
</dbReference>
<name>A0AAJ0CZD6_9HYPO</name>
<evidence type="ECO:0000313" key="2">
    <source>
        <dbReference type="EMBL" id="KAK2616758.1"/>
    </source>
</evidence>
<dbReference type="GO" id="GO:0016788">
    <property type="term" value="F:hydrolase activity, acting on ester bonds"/>
    <property type="evidence" value="ECO:0007669"/>
    <property type="project" value="InterPro"/>
</dbReference>
<dbReference type="Proteomes" id="UP001251528">
    <property type="component" value="Unassembled WGS sequence"/>
</dbReference>
<protein>
    <submittedName>
        <fullName evidence="2">Cut9-interacting protein scn1</fullName>
    </submittedName>
</protein>
<sequence>MAELQNSKGDEFPWHVGAFDVHCHCAERMLAVPALEQMRTRAIVALATRDQDQALVAEIAKRYGMGSDASLKSETTIAIAGFGTHPWFAHEVYNDLVPEPTYQTGPDTDAAAAKEQHYKAVLTPEPTDPEFLTSMATPVALSAFLANTREHLRNHPYALVGEIGLDKAFRLPVPWSQTPWEHDATRTEGARERRPLSAHHIKMSHQQAILEAQLKLAGEMNRPVSVHGVQAHGVLFNALAASWKGHEKRKPKAQRRKHTEQADLQKNVGNDTQDDIAEAKPYPPRICLHSFSGKAEAVVPYLNPKIPAKIFFSFSKTNNLRDEAGRSRLRDVLEAIPAERLLVETDMHTAGGQMDDDLAEIYRTVCECKGWQLEDGLKVIGENFRDFIFGSDAD</sequence>
<dbReference type="EMBL" id="JASWJB010000003">
    <property type="protein sequence ID" value="KAK2616758.1"/>
    <property type="molecule type" value="Genomic_DNA"/>
</dbReference>
<dbReference type="Gene3D" id="3.20.20.140">
    <property type="entry name" value="Metal-dependent hydrolases"/>
    <property type="match status" value="1"/>
</dbReference>
<evidence type="ECO:0000313" key="3">
    <source>
        <dbReference type="Proteomes" id="UP001251528"/>
    </source>
</evidence>
<keyword evidence="3" id="KW-1185">Reference proteome</keyword>
<dbReference type="InterPro" id="IPR053044">
    <property type="entry name" value="Metallo-hydrolase/TatD-type"/>
</dbReference>
<dbReference type="Pfam" id="PF01026">
    <property type="entry name" value="TatD_DNase"/>
    <property type="match status" value="1"/>
</dbReference>
<feature type="region of interest" description="Disordered" evidence="1">
    <location>
        <begin position="245"/>
        <end position="268"/>
    </location>
</feature>
<gene>
    <name evidence="2" type="primary">scn1_1</name>
    <name evidence="2" type="ORF">QQS21_000370</name>
</gene>
<dbReference type="InterPro" id="IPR032466">
    <property type="entry name" value="Metal_Hydrolase"/>
</dbReference>
<comment type="caution">
    <text evidence="2">The sequence shown here is derived from an EMBL/GenBank/DDBJ whole genome shotgun (WGS) entry which is preliminary data.</text>
</comment>
<dbReference type="AlphaFoldDB" id="A0AAJ0CZD6"/>
<accession>A0AAJ0CZD6</accession>
<proteinExistence type="predicted"/>
<dbReference type="PANTHER" id="PTHR47345">
    <property type="entry name" value="CUT9-INTERACTING PROTEIN SCN1"/>
    <property type="match status" value="1"/>
</dbReference>
<evidence type="ECO:0000256" key="1">
    <source>
        <dbReference type="SAM" id="MobiDB-lite"/>
    </source>
</evidence>